<gene>
    <name evidence="2" type="ORF">ACOF00016_LOCUS14590</name>
</gene>
<dbReference type="EMBL" id="HBIM01019157">
    <property type="protein sequence ID" value="CAE0417690.1"/>
    <property type="molecule type" value="Transcribed_RNA"/>
</dbReference>
<proteinExistence type="predicted"/>
<organism evidence="2">
    <name type="scientific">Amphora coffeiformis</name>
    <dbReference type="NCBI Taxonomy" id="265554"/>
    <lineage>
        <taxon>Eukaryota</taxon>
        <taxon>Sar</taxon>
        <taxon>Stramenopiles</taxon>
        <taxon>Ochrophyta</taxon>
        <taxon>Bacillariophyta</taxon>
        <taxon>Bacillariophyceae</taxon>
        <taxon>Bacillariophycidae</taxon>
        <taxon>Thalassiophysales</taxon>
        <taxon>Catenulaceae</taxon>
        <taxon>Amphora</taxon>
    </lineage>
</organism>
<feature type="chain" id="PRO_5030506332" description="PSI domain-containing protein" evidence="1">
    <location>
        <begin position="22"/>
        <end position="136"/>
    </location>
</feature>
<protein>
    <recommendedName>
        <fullName evidence="3">PSI domain-containing protein</fullName>
    </recommendedName>
</protein>
<accession>A0A7S3LCR6</accession>
<dbReference type="AlphaFoldDB" id="A0A7S3LCR6"/>
<reference evidence="2" key="1">
    <citation type="submission" date="2021-01" db="EMBL/GenBank/DDBJ databases">
        <authorList>
            <person name="Corre E."/>
            <person name="Pelletier E."/>
            <person name="Niang G."/>
            <person name="Scheremetjew M."/>
            <person name="Finn R."/>
            <person name="Kale V."/>
            <person name="Holt S."/>
            <person name="Cochrane G."/>
            <person name="Meng A."/>
            <person name="Brown T."/>
            <person name="Cohen L."/>
        </authorList>
    </citation>
    <scope>NUCLEOTIDE SEQUENCE</scope>
    <source>
        <strain evidence="2">CCMP127</strain>
    </source>
</reference>
<sequence>MNYFLSLVCLVTLSCSWQAAAQGSTPETRQVQARVFDRYFPETDECRNDDGTVGPCDTSRFPSCDPDTELICYNRRPRSDAMYADIRLPKFFIDYQSVFCYSNEWGGCSSCHPGRLCLSESRCILDEQNYPCERWF</sequence>
<evidence type="ECO:0000313" key="2">
    <source>
        <dbReference type="EMBL" id="CAE0417690.1"/>
    </source>
</evidence>
<evidence type="ECO:0008006" key="3">
    <source>
        <dbReference type="Google" id="ProtNLM"/>
    </source>
</evidence>
<evidence type="ECO:0000256" key="1">
    <source>
        <dbReference type="SAM" id="SignalP"/>
    </source>
</evidence>
<keyword evidence="1" id="KW-0732">Signal</keyword>
<feature type="signal peptide" evidence="1">
    <location>
        <begin position="1"/>
        <end position="21"/>
    </location>
</feature>
<name>A0A7S3LCR6_9STRA</name>